<keyword evidence="1" id="KW-0812">Transmembrane</keyword>
<evidence type="ECO:0000313" key="2">
    <source>
        <dbReference type="EMBL" id="UUY03034.1"/>
    </source>
</evidence>
<dbReference type="Proteomes" id="UP001058860">
    <property type="component" value="Chromosome"/>
</dbReference>
<dbReference type="EMBL" id="CP088295">
    <property type="protein sequence ID" value="UUY03034.1"/>
    <property type="molecule type" value="Genomic_DNA"/>
</dbReference>
<keyword evidence="3" id="KW-1185">Reference proteome</keyword>
<accession>A0ABY5PEE5</accession>
<keyword evidence="1" id="KW-0472">Membrane</keyword>
<feature type="transmembrane region" description="Helical" evidence="1">
    <location>
        <begin position="12"/>
        <end position="32"/>
    </location>
</feature>
<keyword evidence="1" id="KW-1133">Transmembrane helix</keyword>
<sequence length="47" mass="5208">MIPYAHAGHWAVSLIYFAPVVVIIAAIGITSWRDRRAEERVDPSQGS</sequence>
<evidence type="ECO:0000313" key="3">
    <source>
        <dbReference type="Proteomes" id="UP001058860"/>
    </source>
</evidence>
<dbReference type="RefSeq" id="WP_353863549.1">
    <property type="nucleotide sequence ID" value="NZ_CP088295.1"/>
</dbReference>
<reference evidence="3" key="1">
    <citation type="submission" date="2021-11" db="EMBL/GenBank/DDBJ databases">
        <title>Cultivation dependent microbiological survey of springs from the worlds oldest radium mine currently devoted to the extraction of radon-saturated water.</title>
        <authorList>
            <person name="Kapinusova G."/>
            <person name="Smrhova T."/>
            <person name="Strejcek M."/>
            <person name="Suman J."/>
            <person name="Jani K."/>
            <person name="Pajer P."/>
            <person name="Uhlik O."/>
        </authorList>
    </citation>
    <scope>NUCLEOTIDE SEQUENCE [LARGE SCALE GENOMIC DNA]</scope>
    <source>
        <strain evidence="3">J379</strain>
    </source>
</reference>
<organism evidence="2 3">
    <name type="scientific">Svornostia abyssi</name>
    <dbReference type="NCBI Taxonomy" id="2898438"/>
    <lineage>
        <taxon>Bacteria</taxon>
        <taxon>Bacillati</taxon>
        <taxon>Actinomycetota</taxon>
        <taxon>Thermoleophilia</taxon>
        <taxon>Solirubrobacterales</taxon>
        <taxon>Baekduiaceae</taxon>
        <taxon>Svornostia</taxon>
    </lineage>
</organism>
<protein>
    <recommendedName>
        <fullName evidence="4">Heme exporter protein D</fullName>
    </recommendedName>
</protein>
<name>A0ABY5PEE5_9ACTN</name>
<gene>
    <name evidence="2" type="ORF">LRS13_20510</name>
</gene>
<proteinExistence type="predicted"/>
<evidence type="ECO:0000256" key="1">
    <source>
        <dbReference type="SAM" id="Phobius"/>
    </source>
</evidence>
<evidence type="ECO:0008006" key="4">
    <source>
        <dbReference type="Google" id="ProtNLM"/>
    </source>
</evidence>